<feature type="transmembrane region" description="Helical" evidence="7">
    <location>
        <begin position="58"/>
        <end position="76"/>
    </location>
</feature>
<dbReference type="HOGENOM" id="CLU_018303_1_1_1"/>
<feature type="transmembrane region" description="Helical" evidence="7">
    <location>
        <begin position="343"/>
        <end position="363"/>
    </location>
</feature>
<keyword evidence="5 7" id="KW-0472">Membrane</keyword>
<sequence>MAPDPSSAHLLPDSDRRSTDTISLLEEPLRHESGEATNSSAWSDGSNDGREKSVSTKYMILLTCGTFGLQNVWSLLLANGTPYLLSLGFSRSTTALIWIAGPLTGTFVQPFMGAMSDQSTSTWGKRKPFIIGGIIGAVLSMLSMAIMRIAAMKVYNWFGRDYISAHAMGNIARTLVIFWICILNLSLQPLQVGLRAMVIDGCPSHQQSTASAWAGRFTGLGGIATYLLDDFMIRKYPHRAFEVLCLITSLSLILTNAPCLLFASERMASPQTASKQTFRPARLTRRLMRTARRMPHGVRNICAVQFASWCGWFPFLYYNTTFISALDKKLTRSEKNHPESSGVQAYLFFAIIAFLCSILLPLLKPTLSIAETTSDSSKPHKKWRSHITLSRLWLLSQIVFALLMFCTIFVTTTFAGILIIAICGFSWSLTQWIPLAMMSAEIARMREASRCEGEVEGEDETGSLMSIFNVAISAPQILAGALCSLLFWIIGNADAVYSLGWALRMGGVASVLSAILMIALRSKG</sequence>
<reference evidence="8 9" key="1">
    <citation type="journal article" date="2013" name="BMC Genomics">
        <title>Genomics-driven discovery of the pneumocandin biosynthetic gene cluster in the fungus Glarea lozoyensis.</title>
        <authorList>
            <person name="Chen L."/>
            <person name="Yue Q."/>
            <person name="Zhang X."/>
            <person name="Xiang M."/>
            <person name="Wang C."/>
            <person name="Li S."/>
            <person name="Che Y."/>
            <person name="Ortiz-Lopez F.J."/>
            <person name="Bills G.F."/>
            <person name="Liu X."/>
            <person name="An Z."/>
        </authorList>
    </citation>
    <scope>NUCLEOTIDE SEQUENCE [LARGE SCALE GENOMIC DNA]</scope>
    <source>
        <strain evidence="9">ATCC 20868 / MF5171</strain>
    </source>
</reference>
<dbReference type="Proteomes" id="UP000016922">
    <property type="component" value="Unassembled WGS sequence"/>
</dbReference>
<evidence type="ECO:0000256" key="4">
    <source>
        <dbReference type="ARBA" id="ARBA00022989"/>
    </source>
</evidence>
<name>S3DH02_GLAL2</name>
<dbReference type="GeneID" id="19468201"/>
<dbReference type="AlphaFoldDB" id="S3DH02"/>
<dbReference type="KEGG" id="glz:GLAREA_09153"/>
<accession>S3DH02</accession>
<evidence type="ECO:0000256" key="1">
    <source>
        <dbReference type="ARBA" id="ARBA00004141"/>
    </source>
</evidence>
<organism evidence="8 9">
    <name type="scientific">Glarea lozoyensis (strain ATCC 20868 / MF5171)</name>
    <dbReference type="NCBI Taxonomy" id="1116229"/>
    <lineage>
        <taxon>Eukaryota</taxon>
        <taxon>Fungi</taxon>
        <taxon>Dikarya</taxon>
        <taxon>Ascomycota</taxon>
        <taxon>Pezizomycotina</taxon>
        <taxon>Leotiomycetes</taxon>
        <taxon>Helotiales</taxon>
        <taxon>Helotiaceae</taxon>
        <taxon>Glarea</taxon>
    </lineage>
</organism>
<evidence type="ECO:0000256" key="5">
    <source>
        <dbReference type="ARBA" id="ARBA00023136"/>
    </source>
</evidence>
<dbReference type="InterPro" id="IPR036259">
    <property type="entry name" value="MFS_trans_sf"/>
</dbReference>
<keyword evidence="2" id="KW-0813">Transport</keyword>
<feature type="transmembrane region" description="Helical" evidence="7">
    <location>
        <begin position="467"/>
        <end position="489"/>
    </location>
</feature>
<feature type="region of interest" description="Disordered" evidence="6">
    <location>
        <begin position="1"/>
        <end position="49"/>
    </location>
</feature>
<feature type="transmembrane region" description="Helical" evidence="7">
    <location>
        <begin position="417"/>
        <end position="437"/>
    </location>
</feature>
<evidence type="ECO:0000313" key="8">
    <source>
        <dbReference type="EMBL" id="EPE36990.1"/>
    </source>
</evidence>
<feature type="transmembrane region" description="Helical" evidence="7">
    <location>
        <begin position="298"/>
        <end position="318"/>
    </location>
</feature>
<protein>
    <submittedName>
        <fullName evidence="8">MFS general substrate transporter</fullName>
    </submittedName>
</protein>
<dbReference type="EMBL" id="KE145352">
    <property type="protein sequence ID" value="EPE36990.1"/>
    <property type="molecule type" value="Genomic_DNA"/>
</dbReference>
<dbReference type="PANTHER" id="PTHR19432:SF35">
    <property type="entry name" value="SOLUTE CARRIER FAMILY 45 MEMBER 3 ISOFORM X1"/>
    <property type="match status" value="1"/>
</dbReference>
<dbReference type="OrthoDB" id="28755at2759"/>
<dbReference type="Gene3D" id="1.20.1250.20">
    <property type="entry name" value="MFS general substrate transporter like domains"/>
    <property type="match status" value="1"/>
</dbReference>
<dbReference type="eggNOG" id="KOG0637">
    <property type="taxonomic scope" value="Eukaryota"/>
</dbReference>
<feature type="transmembrane region" description="Helical" evidence="7">
    <location>
        <begin position="501"/>
        <end position="520"/>
    </location>
</feature>
<evidence type="ECO:0000256" key="3">
    <source>
        <dbReference type="ARBA" id="ARBA00022692"/>
    </source>
</evidence>
<dbReference type="PANTHER" id="PTHR19432">
    <property type="entry name" value="SUGAR TRANSPORTER"/>
    <property type="match status" value="1"/>
</dbReference>
<evidence type="ECO:0000256" key="2">
    <source>
        <dbReference type="ARBA" id="ARBA00022448"/>
    </source>
</evidence>
<dbReference type="GO" id="GO:0005886">
    <property type="term" value="C:plasma membrane"/>
    <property type="evidence" value="ECO:0007669"/>
    <property type="project" value="TreeGrafter"/>
</dbReference>
<keyword evidence="3 7" id="KW-0812">Transmembrane</keyword>
<dbReference type="RefSeq" id="XP_008076305.1">
    <property type="nucleotide sequence ID" value="XM_008078114.1"/>
</dbReference>
<feature type="transmembrane region" description="Helical" evidence="7">
    <location>
        <begin position="128"/>
        <end position="151"/>
    </location>
</feature>
<proteinExistence type="predicted"/>
<dbReference type="GO" id="GO:0008506">
    <property type="term" value="F:sucrose:proton symporter activity"/>
    <property type="evidence" value="ECO:0007669"/>
    <property type="project" value="TreeGrafter"/>
</dbReference>
<dbReference type="SUPFAM" id="SSF103473">
    <property type="entry name" value="MFS general substrate transporter"/>
    <property type="match status" value="1"/>
</dbReference>
<dbReference type="OMA" id="MACAQEL"/>
<comment type="subcellular location">
    <subcellularLocation>
        <location evidence="1">Membrane</location>
        <topology evidence="1">Multi-pass membrane protein</topology>
    </subcellularLocation>
</comment>
<feature type="transmembrane region" description="Helical" evidence="7">
    <location>
        <begin position="171"/>
        <end position="190"/>
    </location>
</feature>
<gene>
    <name evidence="8" type="ORF">GLAREA_09153</name>
</gene>
<keyword evidence="9" id="KW-1185">Reference proteome</keyword>
<feature type="compositionally biased region" description="Polar residues" evidence="6">
    <location>
        <begin position="35"/>
        <end position="46"/>
    </location>
</feature>
<feature type="transmembrane region" description="Helical" evidence="7">
    <location>
        <begin position="96"/>
        <end position="116"/>
    </location>
</feature>
<evidence type="ECO:0000256" key="6">
    <source>
        <dbReference type="SAM" id="MobiDB-lite"/>
    </source>
</evidence>
<feature type="transmembrane region" description="Helical" evidence="7">
    <location>
        <begin position="392"/>
        <end position="411"/>
    </location>
</feature>
<evidence type="ECO:0000313" key="9">
    <source>
        <dbReference type="Proteomes" id="UP000016922"/>
    </source>
</evidence>
<keyword evidence="4 7" id="KW-1133">Transmembrane helix</keyword>
<evidence type="ECO:0000256" key="7">
    <source>
        <dbReference type="SAM" id="Phobius"/>
    </source>
</evidence>
<feature type="transmembrane region" description="Helical" evidence="7">
    <location>
        <begin position="240"/>
        <end position="263"/>
    </location>
</feature>